<sequence length="337" mass="36997">MANGTSRNAKGKSKAAQPPYRSSLRPKFTQYPRAESAEGCRLTILRAEKQRDHILVNSIEQDPCKTPPLTGFKHYMYMMQMAGLDSILAQDEVDTPSDAQQNGTLNNDTLNHHSTTPSSTHPTHRFAPTPLSAPTSPPCQTQYDHPIYTGTTYNPAVFLAILGIGSANLPNLSLLSALNHIPNVHPADPLPVLRPAAPGNMAPRPFLDSTFAWEEKEGDEEVSVAFLPNFYSRGEMHAIGFWTTREGGEGLLGQKMLGAAFVTPCCEEELAAWGLLEYAEEEEGEGRLLRRVGCRAGRWVERDTVEEYEEWKMAFSVAGKAWEGRVGLAKGGLECPG</sequence>
<feature type="compositionally biased region" description="Low complexity" evidence="1">
    <location>
        <begin position="112"/>
        <end position="134"/>
    </location>
</feature>
<name>A0A1Y2LRG6_EPING</name>
<feature type="region of interest" description="Disordered" evidence="1">
    <location>
        <begin position="1"/>
        <end position="32"/>
    </location>
</feature>
<feature type="region of interest" description="Disordered" evidence="1">
    <location>
        <begin position="93"/>
        <end position="138"/>
    </location>
</feature>
<gene>
    <name evidence="2" type="ORF">B5807_10206</name>
</gene>
<keyword evidence="3" id="KW-1185">Reference proteome</keyword>
<dbReference type="OMA" id="PWDSHQD"/>
<reference evidence="2 3" key="1">
    <citation type="journal article" date="2017" name="Genome Announc.">
        <title>Genome sequence of the saprophytic ascomycete Epicoccum nigrum ICMP 19927 strain isolated from New Zealand.</title>
        <authorList>
            <person name="Fokin M."/>
            <person name="Fleetwood D."/>
            <person name="Weir B.S."/>
            <person name="Villas-Boas S.G."/>
        </authorList>
    </citation>
    <scope>NUCLEOTIDE SEQUENCE [LARGE SCALE GENOMIC DNA]</scope>
    <source>
        <strain evidence="2 3">ICMP 19927</strain>
    </source>
</reference>
<evidence type="ECO:0000313" key="2">
    <source>
        <dbReference type="EMBL" id="OSS45528.1"/>
    </source>
</evidence>
<evidence type="ECO:0000256" key="1">
    <source>
        <dbReference type="SAM" id="MobiDB-lite"/>
    </source>
</evidence>
<dbReference type="EMBL" id="KZ107854">
    <property type="protein sequence ID" value="OSS45528.1"/>
    <property type="molecule type" value="Genomic_DNA"/>
</dbReference>
<feature type="compositionally biased region" description="Polar residues" evidence="1">
    <location>
        <begin position="97"/>
        <end position="109"/>
    </location>
</feature>
<proteinExistence type="predicted"/>
<accession>A0A1Y2LRG6</accession>
<evidence type="ECO:0000313" key="3">
    <source>
        <dbReference type="Proteomes" id="UP000193240"/>
    </source>
</evidence>
<protein>
    <submittedName>
        <fullName evidence="2">Uncharacterized protein</fullName>
    </submittedName>
</protein>
<organism evidence="2 3">
    <name type="scientific">Epicoccum nigrum</name>
    <name type="common">Soil fungus</name>
    <name type="synonym">Epicoccum purpurascens</name>
    <dbReference type="NCBI Taxonomy" id="105696"/>
    <lineage>
        <taxon>Eukaryota</taxon>
        <taxon>Fungi</taxon>
        <taxon>Dikarya</taxon>
        <taxon>Ascomycota</taxon>
        <taxon>Pezizomycotina</taxon>
        <taxon>Dothideomycetes</taxon>
        <taxon>Pleosporomycetidae</taxon>
        <taxon>Pleosporales</taxon>
        <taxon>Pleosporineae</taxon>
        <taxon>Didymellaceae</taxon>
        <taxon>Epicoccum</taxon>
    </lineage>
</organism>
<dbReference type="InParanoid" id="A0A1Y2LRG6"/>
<dbReference type="AlphaFoldDB" id="A0A1Y2LRG6"/>
<dbReference type="Proteomes" id="UP000193240">
    <property type="component" value="Unassembled WGS sequence"/>
</dbReference>